<evidence type="ECO:0000256" key="10">
    <source>
        <dbReference type="ARBA" id="ARBA00022853"/>
    </source>
</evidence>
<dbReference type="InterPro" id="IPR001214">
    <property type="entry name" value="SET_dom"/>
</dbReference>
<dbReference type="InterPro" id="IPR041938">
    <property type="entry name" value="Hist-Lys_N-MTase_N"/>
</dbReference>
<accession>A0A9W4UMI6</accession>
<evidence type="ECO:0000256" key="1">
    <source>
        <dbReference type="ARBA" id="ARBA00001984"/>
    </source>
</evidence>
<proteinExistence type="predicted"/>
<dbReference type="GO" id="GO:0140943">
    <property type="term" value="F:histone H4K20 trimethyltransferase activity"/>
    <property type="evidence" value="ECO:0007669"/>
    <property type="project" value="UniProtKB-EC"/>
</dbReference>
<dbReference type="AlphaFoldDB" id="A0A9W4UMI6"/>
<feature type="region of interest" description="Disordered" evidence="15">
    <location>
        <begin position="474"/>
        <end position="517"/>
    </location>
</feature>
<feature type="compositionally biased region" description="Basic residues" evidence="15">
    <location>
        <begin position="636"/>
        <end position="645"/>
    </location>
</feature>
<evidence type="ECO:0000256" key="5">
    <source>
        <dbReference type="ARBA" id="ARBA00015413"/>
    </source>
</evidence>
<feature type="domain" description="SET" evidence="16">
    <location>
        <begin position="114"/>
        <end position="228"/>
    </location>
</feature>
<dbReference type="GO" id="GO:0005634">
    <property type="term" value="C:nucleus"/>
    <property type="evidence" value="ECO:0007669"/>
    <property type="project" value="UniProtKB-SubCell"/>
</dbReference>
<keyword evidence="8" id="KW-0808">Transferase</keyword>
<dbReference type="PROSITE" id="PS51567">
    <property type="entry name" value="SAM_MT43_SUVAR420_1"/>
    <property type="match status" value="1"/>
</dbReference>
<dbReference type="EC" id="2.1.1.372" evidence="12"/>
<feature type="compositionally biased region" description="Basic and acidic residues" evidence="15">
    <location>
        <begin position="321"/>
        <end position="332"/>
    </location>
</feature>
<comment type="subcellular location">
    <subcellularLocation>
        <location evidence="3">Chromosome</location>
    </subcellularLocation>
    <subcellularLocation>
        <location evidence="2">Nucleus</location>
    </subcellularLocation>
</comment>
<name>A0A9W4UMI6_9PLEO</name>
<keyword evidence="11" id="KW-0539">Nucleus</keyword>
<dbReference type="PROSITE" id="PS50280">
    <property type="entry name" value="SET"/>
    <property type="match status" value="1"/>
</dbReference>
<evidence type="ECO:0000256" key="6">
    <source>
        <dbReference type="ARBA" id="ARBA00022454"/>
    </source>
</evidence>
<gene>
    <name evidence="17" type="ORF">PDIGIT_LOCUS10494</name>
</gene>
<dbReference type="GO" id="GO:0032259">
    <property type="term" value="P:methylation"/>
    <property type="evidence" value="ECO:0007669"/>
    <property type="project" value="UniProtKB-KW"/>
</dbReference>
<keyword evidence="6" id="KW-0158">Chromosome</keyword>
<evidence type="ECO:0000259" key="16">
    <source>
        <dbReference type="PROSITE" id="PS50280"/>
    </source>
</evidence>
<dbReference type="GO" id="GO:0005694">
    <property type="term" value="C:chromosome"/>
    <property type="evidence" value="ECO:0007669"/>
    <property type="project" value="UniProtKB-SubCell"/>
</dbReference>
<organism evidence="17 18">
    <name type="scientific">Periconia digitata</name>
    <dbReference type="NCBI Taxonomy" id="1303443"/>
    <lineage>
        <taxon>Eukaryota</taxon>
        <taxon>Fungi</taxon>
        <taxon>Dikarya</taxon>
        <taxon>Ascomycota</taxon>
        <taxon>Pezizomycotina</taxon>
        <taxon>Dothideomycetes</taxon>
        <taxon>Pleosporomycetidae</taxon>
        <taxon>Pleosporales</taxon>
        <taxon>Massarineae</taxon>
        <taxon>Periconiaceae</taxon>
        <taxon>Periconia</taxon>
    </lineage>
</organism>
<keyword evidence="18" id="KW-1185">Reference proteome</keyword>
<evidence type="ECO:0000313" key="18">
    <source>
        <dbReference type="Proteomes" id="UP001152607"/>
    </source>
</evidence>
<evidence type="ECO:0000256" key="3">
    <source>
        <dbReference type="ARBA" id="ARBA00004286"/>
    </source>
</evidence>
<protein>
    <recommendedName>
        <fullName evidence="5">Histone-lysine N-methyltransferase SET9</fullName>
        <ecNumber evidence="12">2.1.1.372</ecNumber>
    </recommendedName>
    <alternativeName>
        <fullName evidence="4">Histone-lysine N-methyltransferase set9</fullName>
    </alternativeName>
    <alternativeName>
        <fullName evidence="13">SET domain protein 9</fullName>
    </alternativeName>
</protein>
<dbReference type="OrthoDB" id="6627536at2759"/>
<comment type="caution">
    <text evidence="17">The sequence shown here is derived from an EMBL/GenBank/DDBJ whole genome shotgun (WGS) entry which is preliminary data.</text>
</comment>
<evidence type="ECO:0000256" key="13">
    <source>
        <dbReference type="ARBA" id="ARBA00030653"/>
    </source>
</evidence>
<dbReference type="SMART" id="SM00317">
    <property type="entry name" value="SET"/>
    <property type="match status" value="1"/>
</dbReference>
<comment type="function">
    <text evidence="1">Histone methyltransferase that trimethylates 'Lys-20' of histone H4 to form H4K20me3.</text>
</comment>
<dbReference type="InterPro" id="IPR046341">
    <property type="entry name" value="SET_dom_sf"/>
</dbReference>
<keyword evidence="7" id="KW-0489">Methyltransferase</keyword>
<dbReference type="PANTHER" id="PTHR12977:SF4">
    <property type="entry name" value="HISTONE-LYSINE N-METHYLTRANSFERASE KMT5B"/>
    <property type="match status" value="1"/>
</dbReference>
<comment type="catalytic activity">
    <reaction evidence="14">
        <text>L-lysyl(20)-[histone H4] + 3 S-adenosyl-L-methionine = N(6),N(6),N(6)-trimethyl-L-lysyl(20)-[histone H4] + 3 S-adenosyl-L-homocysteine + 3 H(+)</text>
        <dbReference type="Rhea" id="RHEA:64456"/>
        <dbReference type="Rhea" id="RHEA-COMP:15554"/>
        <dbReference type="Rhea" id="RHEA-COMP:15998"/>
        <dbReference type="ChEBI" id="CHEBI:15378"/>
        <dbReference type="ChEBI" id="CHEBI:29969"/>
        <dbReference type="ChEBI" id="CHEBI:57856"/>
        <dbReference type="ChEBI" id="CHEBI:59789"/>
        <dbReference type="ChEBI" id="CHEBI:61961"/>
        <dbReference type="EC" id="2.1.1.372"/>
    </reaction>
</comment>
<dbReference type="InterPro" id="IPR039977">
    <property type="entry name" value="Suv4-20/Set9"/>
</dbReference>
<feature type="region of interest" description="Disordered" evidence="15">
    <location>
        <begin position="289"/>
        <end position="340"/>
    </location>
</feature>
<evidence type="ECO:0000256" key="2">
    <source>
        <dbReference type="ARBA" id="ARBA00004123"/>
    </source>
</evidence>
<evidence type="ECO:0000256" key="12">
    <source>
        <dbReference type="ARBA" id="ARBA00024057"/>
    </source>
</evidence>
<feature type="compositionally biased region" description="Polar residues" evidence="15">
    <location>
        <begin position="616"/>
        <end position="628"/>
    </location>
</feature>
<sequence length="645" mass="73152">MASKEPPKRERLTLEKLIQYDDVITDALVDKVHYWTTIRKNHGGRFTASRGLREEDIANILRKSVILDKDINEAMQRLIQLPGLKKYINGLKDVDREHFTRHLRRYVSIYMPECPFEVTTTNRYTIIDHEASITARRNIDAREEIKFLTGVQVAMTEQQEQKLELARKDFSLVISSRKKTRSLFLGPARFANHDCDPNARLSTKGYDGMQVVAVKPIAEGEEITVSYGEDYFGNDNEECLCQTCEDRQVNGWAPYRQKDQDTDDEEEEQKHEGRKKDCAEVNLVSEVNSTDQEAPCLNPRKRKHITTEELATNDPISLKRARTDSNGHREEGPSLSGEEATANIARELRSQQRVGLLDLSVDETSSSRNTTPASSNSAASPKSSQSTDATSVDEDHPMSDKNIIKIDIHPVDNHAETAIGAAVIKDEVESVAIAAPWAPLFADDSSSEISELSDGLDLDNVLQKIVKRKKPKMMLPPRNTRSTSRNEVVGTPIPDAYPSAEGWEENSRKPGDYMTSRSLLSGKDSKWAECQTCEEDFVQQDGHRGTRKECPRCERHSILYGYAWPKTEKEGKHDREERILDHRTIHRFVDADEEKTLKKGRGRTRGLKSIVERYSTPHSGRGSSISTTREADSGHSRRKRFRKTM</sequence>
<evidence type="ECO:0000256" key="8">
    <source>
        <dbReference type="ARBA" id="ARBA00022679"/>
    </source>
</evidence>
<keyword evidence="10" id="KW-0156">Chromatin regulator</keyword>
<dbReference type="SUPFAM" id="SSF82199">
    <property type="entry name" value="SET domain"/>
    <property type="match status" value="1"/>
</dbReference>
<evidence type="ECO:0000256" key="14">
    <source>
        <dbReference type="ARBA" id="ARBA00048081"/>
    </source>
</evidence>
<dbReference type="Pfam" id="PF00856">
    <property type="entry name" value="SET"/>
    <property type="match status" value="1"/>
</dbReference>
<evidence type="ECO:0000313" key="17">
    <source>
        <dbReference type="EMBL" id="CAI6337382.1"/>
    </source>
</evidence>
<feature type="compositionally biased region" description="Low complexity" evidence="15">
    <location>
        <begin position="364"/>
        <end position="387"/>
    </location>
</feature>
<feature type="region of interest" description="Disordered" evidence="15">
    <location>
        <begin position="252"/>
        <end position="276"/>
    </location>
</feature>
<dbReference type="Proteomes" id="UP001152607">
    <property type="component" value="Unassembled WGS sequence"/>
</dbReference>
<dbReference type="InterPro" id="IPR025783">
    <property type="entry name" value="Set9_fungi"/>
</dbReference>
<evidence type="ECO:0000256" key="9">
    <source>
        <dbReference type="ARBA" id="ARBA00022691"/>
    </source>
</evidence>
<evidence type="ECO:0000256" key="4">
    <source>
        <dbReference type="ARBA" id="ARBA00014232"/>
    </source>
</evidence>
<dbReference type="EMBL" id="CAOQHR010000007">
    <property type="protein sequence ID" value="CAI6337382.1"/>
    <property type="molecule type" value="Genomic_DNA"/>
</dbReference>
<feature type="region of interest" description="Disordered" evidence="15">
    <location>
        <begin position="597"/>
        <end position="645"/>
    </location>
</feature>
<keyword evidence="9" id="KW-0949">S-adenosyl-L-methionine</keyword>
<dbReference type="CDD" id="cd10524">
    <property type="entry name" value="SET_Suv4-20-like"/>
    <property type="match status" value="1"/>
</dbReference>
<dbReference type="PANTHER" id="PTHR12977">
    <property type="entry name" value="SUPPRESSOR OF VARIEGATION 4-20-RELATED"/>
    <property type="match status" value="1"/>
</dbReference>
<evidence type="ECO:0000256" key="7">
    <source>
        <dbReference type="ARBA" id="ARBA00022603"/>
    </source>
</evidence>
<feature type="region of interest" description="Disordered" evidence="15">
    <location>
        <begin position="360"/>
        <end position="398"/>
    </location>
</feature>
<dbReference type="Gene3D" id="2.170.270.10">
    <property type="entry name" value="SET domain"/>
    <property type="match status" value="1"/>
</dbReference>
<reference evidence="17" key="1">
    <citation type="submission" date="2023-01" db="EMBL/GenBank/DDBJ databases">
        <authorList>
            <person name="Van Ghelder C."/>
            <person name="Rancurel C."/>
        </authorList>
    </citation>
    <scope>NUCLEOTIDE SEQUENCE</scope>
    <source>
        <strain evidence="17">CNCM I-4278</strain>
    </source>
</reference>
<dbReference type="Gene3D" id="1.10.10.1700">
    <property type="entry name" value="Histone-lysine N-methyltransferase"/>
    <property type="match status" value="1"/>
</dbReference>
<evidence type="ECO:0000256" key="11">
    <source>
        <dbReference type="ARBA" id="ARBA00023242"/>
    </source>
</evidence>
<evidence type="ECO:0000256" key="15">
    <source>
        <dbReference type="SAM" id="MobiDB-lite"/>
    </source>
</evidence>